<feature type="domain" description="DUF7027" evidence="2">
    <location>
        <begin position="19"/>
        <end position="106"/>
    </location>
</feature>
<evidence type="ECO:0000259" key="2">
    <source>
        <dbReference type="Pfam" id="PF22954"/>
    </source>
</evidence>
<dbReference type="Pfam" id="PF22954">
    <property type="entry name" value="DUF7027"/>
    <property type="match status" value="1"/>
</dbReference>
<name>A0AA38IIH1_9CUCU</name>
<reference evidence="3" key="1">
    <citation type="journal article" date="2023" name="G3 (Bethesda)">
        <title>Whole genome assemblies of Zophobas morio and Tenebrio molitor.</title>
        <authorList>
            <person name="Kaur S."/>
            <person name="Stinson S.A."/>
            <person name="diCenzo G.C."/>
        </authorList>
    </citation>
    <scope>NUCLEOTIDE SEQUENCE</scope>
    <source>
        <strain evidence="3">QUZm001</strain>
    </source>
</reference>
<comment type="caution">
    <text evidence="3">The sequence shown here is derived from an EMBL/GenBank/DDBJ whole genome shotgun (WGS) entry which is preliminary data.</text>
</comment>
<feature type="transmembrane region" description="Helical" evidence="1">
    <location>
        <begin position="78"/>
        <end position="98"/>
    </location>
</feature>
<evidence type="ECO:0000313" key="4">
    <source>
        <dbReference type="Proteomes" id="UP001168821"/>
    </source>
</evidence>
<dbReference type="AlphaFoldDB" id="A0AA38IIH1"/>
<accession>A0AA38IIH1</accession>
<sequence>MCRKFNLFCTNILVDYQAINDLVIGTICLIYAIYSLEASKNSSFIHRSFKFFLIGLSLSMIMKSTLLLYGIKKGHKKCIFVYLILTTVVLLIAKGFVINEGIQMNKTVNEISEIEGFKEYKEPLRHNFVFVYAIFFPFIFAMNWFIQFYVYLFYRSLHVETHKESSSEGSEGLIDSSNV</sequence>
<dbReference type="Proteomes" id="UP001168821">
    <property type="component" value="Unassembled WGS sequence"/>
</dbReference>
<keyword evidence="1" id="KW-0812">Transmembrane</keyword>
<protein>
    <recommendedName>
        <fullName evidence="2">DUF7027 domain-containing protein</fullName>
    </recommendedName>
</protein>
<dbReference type="InterPro" id="IPR054291">
    <property type="entry name" value="DUF7027"/>
</dbReference>
<keyword evidence="1" id="KW-1133">Transmembrane helix</keyword>
<feature type="transmembrane region" description="Helical" evidence="1">
    <location>
        <begin position="49"/>
        <end position="71"/>
    </location>
</feature>
<keyword evidence="4" id="KW-1185">Reference proteome</keyword>
<keyword evidence="1" id="KW-0472">Membrane</keyword>
<evidence type="ECO:0000256" key="1">
    <source>
        <dbReference type="SAM" id="Phobius"/>
    </source>
</evidence>
<gene>
    <name evidence="3" type="ORF">Zmor_009214</name>
</gene>
<feature type="transmembrane region" description="Helical" evidence="1">
    <location>
        <begin position="129"/>
        <end position="154"/>
    </location>
</feature>
<feature type="transmembrane region" description="Helical" evidence="1">
    <location>
        <begin position="12"/>
        <end position="34"/>
    </location>
</feature>
<dbReference type="EMBL" id="JALNTZ010000003">
    <property type="protein sequence ID" value="KAJ3657407.1"/>
    <property type="molecule type" value="Genomic_DNA"/>
</dbReference>
<evidence type="ECO:0000313" key="3">
    <source>
        <dbReference type="EMBL" id="KAJ3657407.1"/>
    </source>
</evidence>
<organism evidence="3 4">
    <name type="scientific">Zophobas morio</name>
    <dbReference type="NCBI Taxonomy" id="2755281"/>
    <lineage>
        <taxon>Eukaryota</taxon>
        <taxon>Metazoa</taxon>
        <taxon>Ecdysozoa</taxon>
        <taxon>Arthropoda</taxon>
        <taxon>Hexapoda</taxon>
        <taxon>Insecta</taxon>
        <taxon>Pterygota</taxon>
        <taxon>Neoptera</taxon>
        <taxon>Endopterygota</taxon>
        <taxon>Coleoptera</taxon>
        <taxon>Polyphaga</taxon>
        <taxon>Cucujiformia</taxon>
        <taxon>Tenebrionidae</taxon>
        <taxon>Zophobas</taxon>
    </lineage>
</organism>
<proteinExistence type="predicted"/>